<evidence type="ECO:0000256" key="1">
    <source>
        <dbReference type="SAM" id="MobiDB-lite"/>
    </source>
</evidence>
<organism evidence="2 3">
    <name type="scientific">Coccidioides immitis RMSCC 3703</name>
    <dbReference type="NCBI Taxonomy" id="454286"/>
    <lineage>
        <taxon>Eukaryota</taxon>
        <taxon>Fungi</taxon>
        <taxon>Dikarya</taxon>
        <taxon>Ascomycota</taxon>
        <taxon>Pezizomycotina</taxon>
        <taxon>Eurotiomycetes</taxon>
        <taxon>Eurotiomycetidae</taxon>
        <taxon>Onygenales</taxon>
        <taxon>Onygenaceae</taxon>
        <taxon>Coccidioides</taxon>
    </lineage>
</organism>
<gene>
    <name evidence="2" type="ORF">CISG_01837</name>
</gene>
<feature type="region of interest" description="Disordered" evidence="1">
    <location>
        <begin position="1"/>
        <end position="101"/>
    </location>
</feature>
<protein>
    <submittedName>
        <fullName evidence="2">Uncharacterized protein</fullName>
    </submittedName>
</protein>
<feature type="compositionally biased region" description="Polar residues" evidence="1">
    <location>
        <begin position="8"/>
        <end position="18"/>
    </location>
</feature>
<feature type="compositionally biased region" description="Polar residues" evidence="1">
    <location>
        <begin position="60"/>
        <end position="72"/>
    </location>
</feature>
<dbReference type="STRING" id="454286.A0A0J8TXU5"/>
<dbReference type="EMBL" id="DS268122">
    <property type="protein sequence ID" value="KMU78797.1"/>
    <property type="molecule type" value="Genomic_DNA"/>
</dbReference>
<name>A0A0J8TXU5_COCIT</name>
<evidence type="ECO:0000313" key="3">
    <source>
        <dbReference type="Proteomes" id="UP000054559"/>
    </source>
</evidence>
<accession>A0A0J8TXU5</accession>
<sequence>MSPFLFCTGQSSKDNSSALAFYPGNHSAGGRKKRSPVHPAGSNTPPASDPEKIEVDSPEDSPSASLPPTSKCSRNDVAKATAGFPEGDDINDEGRYGNGEYEEDKHYNINDTRKLVAVPSFHRRTGKKIWVRMPRKSIQAPSNDLTSPKTVDQELDPDDEYICPWIIEWDIIFKHVDPVTIRCMNWERKLWSSSPSTEESY</sequence>
<dbReference type="Proteomes" id="UP000054559">
    <property type="component" value="Unassembled WGS sequence"/>
</dbReference>
<evidence type="ECO:0000313" key="2">
    <source>
        <dbReference type="EMBL" id="KMU78797.1"/>
    </source>
</evidence>
<proteinExistence type="predicted"/>
<dbReference type="AlphaFoldDB" id="A0A0J8TXU5"/>
<reference evidence="3" key="1">
    <citation type="journal article" date="2010" name="Genome Res.">
        <title>Population genomic sequencing of Coccidioides fungi reveals recent hybridization and transposon control.</title>
        <authorList>
            <person name="Neafsey D.E."/>
            <person name="Barker B.M."/>
            <person name="Sharpton T.J."/>
            <person name="Stajich J.E."/>
            <person name="Park D.J."/>
            <person name="Whiston E."/>
            <person name="Hung C.-Y."/>
            <person name="McMahan C."/>
            <person name="White J."/>
            <person name="Sykes S."/>
            <person name="Heiman D."/>
            <person name="Young S."/>
            <person name="Zeng Q."/>
            <person name="Abouelleil A."/>
            <person name="Aftuck L."/>
            <person name="Bessette D."/>
            <person name="Brown A."/>
            <person name="FitzGerald M."/>
            <person name="Lui A."/>
            <person name="Macdonald J.P."/>
            <person name="Priest M."/>
            <person name="Orbach M.J."/>
            <person name="Galgiani J.N."/>
            <person name="Kirkland T.N."/>
            <person name="Cole G.T."/>
            <person name="Birren B.W."/>
            <person name="Henn M.R."/>
            <person name="Taylor J.W."/>
            <person name="Rounsley S.D."/>
        </authorList>
    </citation>
    <scope>NUCLEOTIDE SEQUENCE [LARGE SCALE GENOMIC DNA]</scope>
    <source>
        <strain evidence="3">RMSCC 3703</strain>
    </source>
</reference>